<keyword evidence="4" id="KW-0653">Protein transport</keyword>
<evidence type="ECO:0000259" key="6">
    <source>
        <dbReference type="SMART" id="SM01102"/>
    </source>
</evidence>
<dbReference type="Proteomes" id="UP000593575">
    <property type="component" value="Unassembled WGS sequence"/>
</dbReference>
<comment type="subcellular location">
    <subcellularLocation>
        <location evidence="1">Nucleus</location>
    </subcellularLocation>
</comment>
<feature type="domain" description="Exportin-1 C-terminal" evidence="6">
    <location>
        <begin position="1"/>
        <end position="167"/>
    </location>
</feature>
<keyword evidence="5" id="KW-0539">Nucleus</keyword>
<dbReference type="InterPro" id="IPR045065">
    <property type="entry name" value="XPO1/5"/>
</dbReference>
<dbReference type="GO" id="GO:0005737">
    <property type="term" value="C:cytoplasm"/>
    <property type="evidence" value="ECO:0007669"/>
    <property type="project" value="TreeGrafter"/>
</dbReference>
<name>A0A7J9IYT5_9ROSI</name>
<keyword evidence="8" id="KW-1185">Reference proteome</keyword>
<dbReference type="Pfam" id="PF08767">
    <property type="entry name" value="CRM1_C"/>
    <property type="match status" value="1"/>
</dbReference>
<organism evidence="7 8">
    <name type="scientific">Gossypium armourianum</name>
    <dbReference type="NCBI Taxonomy" id="34283"/>
    <lineage>
        <taxon>Eukaryota</taxon>
        <taxon>Viridiplantae</taxon>
        <taxon>Streptophyta</taxon>
        <taxon>Embryophyta</taxon>
        <taxon>Tracheophyta</taxon>
        <taxon>Spermatophyta</taxon>
        <taxon>Magnoliopsida</taxon>
        <taxon>eudicotyledons</taxon>
        <taxon>Gunneridae</taxon>
        <taxon>Pentapetalae</taxon>
        <taxon>rosids</taxon>
        <taxon>malvids</taxon>
        <taxon>Malvales</taxon>
        <taxon>Malvaceae</taxon>
        <taxon>Malvoideae</taxon>
        <taxon>Gossypium</taxon>
    </lineage>
</organism>
<dbReference type="GO" id="GO:0005049">
    <property type="term" value="F:nuclear export signal receptor activity"/>
    <property type="evidence" value="ECO:0007669"/>
    <property type="project" value="InterPro"/>
</dbReference>
<dbReference type="PANTHER" id="PTHR11223:SF2">
    <property type="entry name" value="EXPORTIN-1"/>
    <property type="match status" value="1"/>
</dbReference>
<protein>
    <recommendedName>
        <fullName evidence="6">Exportin-1 C-terminal domain-containing protein</fullName>
    </recommendedName>
</protein>
<accession>A0A7J9IYT5</accession>
<dbReference type="InterPro" id="IPR011989">
    <property type="entry name" value="ARM-like"/>
</dbReference>
<comment type="similarity">
    <text evidence="2">Belongs to the exportin family.</text>
</comment>
<keyword evidence="3" id="KW-0813">Transport</keyword>
<dbReference type="AlphaFoldDB" id="A0A7J9IYT5"/>
<evidence type="ECO:0000256" key="5">
    <source>
        <dbReference type="ARBA" id="ARBA00023242"/>
    </source>
</evidence>
<evidence type="ECO:0000313" key="8">
    <source>
        <dbReference type="Proteomes" id="UP000593575"/>
    </source>
</evidence>
<dbReference type="SUPFAM" id="SSF48371">
    <property type="entry name" value="ARM repeat"/>
    <property type="match status" value="1"/>
</dbReference>
<gene>
    <name evidence="7" type="ORF">Goarm_012078</name>
</gene>
<evidence type="ECO:0000256" key="1">
    <source>
        <dbReference type="ARBA" id="ARBA00004123"/>
    </source>
</evidence>
<dbReference type="GO" id="GO:0005634">
    <property type="term" value="C:nucleus"/>
    <property type="evidence" value="ECO:0007669"/>
    <property type="project" value="UniProtKB-SubCell"/>
</dbReference>
<evidence type="ECO:0000313" key="7">
    <source>
        <dbReference type="EMBL" id="MBA0827291.1"/>
    </source>
</evidence>
<comment type="caution">
    <text evidence="7">The sequence shown here is derived from an EMBL/GenBank/DDBJ whole genome shotgun (WGS) entry which is preliminary data.</text>
</comment>
<dbReference type="GO" id="GO:0000055">
    <property type="term" value="P:ribosomal large subunit export from nucleus"/>
    <property type="evidence" value="ECO:0007669"/>
    <property type="project" value="TreeGrafter"/>
</dbReference>
<dbReference type="EMBL" id="JABFAE010000004">
    <property type="protein sequence ID" value="MBA0827291.1"/>
    <property type="molecule type" value="Genomic_DNA"/>
</dbReference>
<dbReference type="GO" id="GO:0006611">
    <property type="term" value="P:protein export from nucleus"/>
    <property type="evidence" value="ECO:0007669"/>
    <property type="project" value="InterPro"/>
</dbReference>
<sequence>MHLHQQLKLVMDSIVWAFRHTERNIAETGLNLLLEMLKNFQASEFCNQFYRTYFLTIEQEIFAVLTDTFHKPGFKLHVLILQQLFCLVESSLLTEPLWDAATVPYQYPNNGMFVREYTIKLLSTSFPNMTATEVTQLVNGLFESRNDLSTFKNHIRDFLVQSKEFSAQDNKDLYAEEAALQRERERQRMLSIPGLIAPNEIQDEMLDS</sequence>
<dbReference type="GO" id="GO:0000056">
    <property type="term" value="P:ribosomal small subunit export from nucleus"/>
    <property type="evidence" value="ECO:0007669"/>
    <property type="project" value="TreeGrafter"/>
</dbReference>
<evidence type="ECO:0000256" key="4">
    <source>
        <dbReference type="ARBA" id="ARBA00022927"/>
    </source>
</evidence>
<dbReference type="SMART" id="SM01102">
    <property type="entry name" value="CRM1_C"/>
    <property type="match status" value="1"/>
</dbReference>
<proteinExistence type="inferred from homology"/>
<reference evidence="7 8" key="1">
    <citation type="journal article" date="2019" name="Genome Biol. Evol.">
        <title>Insights into the evolution of the New World diploid cottons (Gossypium, subgenus Houzingenia) based on genome sequencing.</title>
        <authorList>
            <person name="Grover C.E."/>
            <person name="Arick M.A. 2nd"/>
            <person name="Thrash A."/>
            <person name="Conover J.L."/>
            <person name="Sanders W.S."/>
            <person name="Peterson D.G."/>
            <person name="Frelichowski J.E."/>
            <person name="Scheffler J.A."/>
            <person name="Scheffler B.E."/>
            <person name="Wendel J.F."/>
        </authorList>
    </citation>
    <scope>NUCLEOTIDE SEQUENCE [LARGE SCALE GENOMIC DNA]</scope>
    <source>
        <strain evidence="7">6</strain>
        <tissue evidence="7">Leaf</tissue>
    </source>
</reference>
<dbReference type="PANTHER" id="PTHR11223">
    <property type="entry name" value="EXPORTIN 1/5"/>
    <property type="match status" value="1"/>
</dbReference>
<dbReference type="InterPro" id="IPR014877">
    <property type="entry name" value="XPO1_C_dom"/>
</dbReference>
<dbReference type="Gene3D" id="1.25.10.10">
    <property type="entry name" value="Leucine-rich Repeat Variant"/>
    <property type="match status" value="1"/>
</dbReference>
<evidence type="ECO:0000256" key="2">
    <source>
        <dbReference type="ARBA" id="ARBA00009466"/>
    </source>
</evidence>
<dbReference type="InterPro" id="IPR016024">
    <property type="entry name" value="ARM-type_fold"/>
</dbReference>
<evidence type="ECO:0000256" key="3">
    <source>
        <dbReference type="ARBA" id="ARBA00022448"/>
    </source>
</evidence>